<keyword evidence="2" id="KW-0808">Transferase</keyword>
<dbReference type="Proteomes" id="UP000326759">
    <property type="component" value="Unassembled WGS sequence"/>
</dbReference>
<keyword evidence="5" id="KW-1185">Reference proteome</keyword>
<comment type="similarity">
    <text evidence="1">Belongs to the sulfotransferase 1 family.</text>
</comment>
<dbReference type="PANTHER" id="PTHR11783">
    <property type="entry name" value="SULFOTRANSFERASE SULT"/>
    <property type="match status" value="1"/>
</dbReference>
<reference evidence="4 5" key="1">
    <citation type="journal article" date="2019" name="PLoS Biol.">
        <title>Sex chromosomes control vertical transmission of feminizing Wolbachia symbionts in an isopod.</title>
        <authorList>
            <person name="Becking T."/>
            <person name="Chebbi M.A."/>
            <person name="Giraud I."/>
            <person name="Moumen B."/>
            <person name="Laverre T."/>
            <person name="Caubet Y."/>
            <person name="Peccoud J."/>
            <person name="Gilbert C."/>
            <person name="Cordaux R."/>
        </authorList>
    </citation>
    <scope>NUCLEOTIDE SEQUENCE [LARGE SCALE GENOMIC DNA]</scope>
    <source>
        <strain evidence="4">ANa2</strain>
        <tissue evidence="4">Whole body excluding digestive tract and cuticle</tissue>
    </source>
</reference>
<evidence type="ECO:0000256" key="1">
    <source>
        <dbReference type="ARBA" id="ARBA00005771"/>
    </source>
</evidence>
<protein>
    <recommendedName>
        <fullName evidence="3">Sulfotransferase domain-containing protein</fullName>
    </recommendedName>
</protein>
<dbReference type="InterPro" id="IPR000863">
    <property type="entry name" value="Sulfotransferase_dom"/>
</dbReference>
<evidence type="ECO:0000259" key="3">
    <source>
        <dbReference type="Pfam" id="PF00685"/>
    </source>
</evidence>
<evidence type="ECO:0000313" key="5">
    <source>
        <dbReference type="Proteomes" id="UP000326759"/>
    </source>
</evidence>
<feature type="domain" description="Sulfotransferase" evidence="3">
    <location>
        <begin position="59"/>
        <end position="174"/>
    </location>
</feature>
<dbReference type="AlphaFoldDB" id="A0A5N5TA74"/>
<dbReference type="InterPro" id="IPR027417">
    <property type="entry name" value="P-loop_NTPase"/>
</dbReference>
<dbReference type="SUPFAM" id="SSF52540">
    <property type="entry name" value="P-loop containing nucleoside triphosphate hydrolases"/>
    <property type="match status" value="1"/>
</dbReference>
<proteinExistence type="inferred from homology"/>
<dbReference type="Pfam" id="PF00685">
    <property type="entry name" value="Sulfotransfer_1"/>
    <property type="match status" value="1"/>
</dbReference>
<name>A0A5N5TA74_9CRUS</name>
<accession>A0A5N5TA74</accession>
<dbReference type="Gene3D" id="3.40.50.300">
    <property type="entry name" value="P-loop containing nucleotide triphosphate hydrolases"/>
    <property type="match status" value="1"/>
</dbReference>
<evidence type="ECO:0000256" key="2">
    <source>
        <dbReference type="ARBA" id="ARBA00022679"/>
    </source>
</evidence>
<dbReference type="OrthoDB" id="6504732at2759"/>
<evidence type="ECO:0000313" key="4">
    <source>
        <dbReference type="EMBL" id="KAB7503516.1"/>
    </source>
</evidence>
<comment type="caution">
    <text evidence="4">The sequence shown here is derived from an EMBL/GenBank/DDBJ whole genome shotgun (WGS) entry which is preliminary data.</text>
</comment>
<sequence length="177" mass="20335">MALKSGHRIVPVVFEEAEKQYLQFRGFRTGSIRLDPDGWFFPTPFIIFADKYYDFKFKPSDVVIMTYPKSGTTWTQEIVWTMMHNPDLNNPKATLPLLQRSPSFQLDFANYSFPVNIAAPGTFLHDTFLQDHPNCNPKDGIFLQLTEFAEDPRIIKTHLPFSLLSPSLLETCKVSSL</sequence>
<dbReference type="GO" id="GO:0008146">
    <property type="term" value="F:sulfotransferase activity"/>
    <property type="evidence" value="ECO:0007669"/>
    <property type="project" value="InterPro"/>
</dbReference>
<organism evidence="4 5">
    <name type="scientific">Armadillidium nasatum</name>
    <dbReference type="NCBI Taxonomy" id="96803"/>
    <lineage>
        <taxon>Eukaryota</taxon>
        <taxon>Metazoa</taxon>
        <taxon>Ecdysozoa</taxon>
        <taxon>Arthropoda</taxon>
        <taxon>Crustacea</taxon>
        <taxon>Multicrustacea</taxon>
        <taxon>Malacostraca</taxon>
        <taxon>Eumalacostraca</taxon>
        <taxon>Peracarida</taxon>
        <taxon>Isopoda</taxon>
        <taxon>Oniscidea</taxon>
        <taxon>Crinocheta</taxon>
        <taxon>Armadillidiidae</taxon>
        <taxon>Armadillidium</taxon>
    </lineage>
</organism>
<gene>
    <name evidence="4" type="ORF">Anas_05391</name>
</gene>
<dbReference type="EMBL" id="SEYY01005039">
    <property type="protein sequence ID" value="KAB7503516.1"/>
    <property type="molecule type" value="Genomic_DNA"/>
</dbReference>